<evidence type="ECO:0000256" key="9">
    <source>
        <dbReference type="ARBA" id="ARBA00023004"/>
    </source>
</evidence>
<proteinExistence type="predicted"/>
<keyword evidence="5 12" id="KW-0812">Transmembrane</keyword>
<sequence>MEFTSGFSLPAKLFIYAARVLELATVVMVLVWCIHFRGGLSFKSSDESLIFNTHPVLMLCGTIILGSEAIMSYKSLPFSKKLRSEIWNIWNIFRFMFHSKSGLPNFYSFHSWIGFGTLCLYLIQLIFGVVCFHHPAGKPTFQRTSLPWHVLIGISVYLLSIISAMLGFLEKLTILEDGGLEKYSHEALLVNFVIPVKFREGIGGLEQSGDVRAADLMEVYSAVSRWMVDGKRGSFFRLKFSFLSHNLGPLLLPQCWVLL</sequence>
<dbReference type="EMBL" id="LFYR01000729">
    <property type="protein sequence ID" value="KMZ70074.1"/>
    <property type="molecule type" value="Genomic_DNA"/>
</dbReference>
<dbReference type="GO" id="GO:0016491">
    <property type="term" value="F:oxidoreductase activity"/>
    <property type="evidence" value="ECO:0000318"/>
    <property type="project" value="GO_Central"/>
</dbReference>
<evidence type="ECO:0000256" key="5">
    <source>
        <dbReference type="ARBA" id="ARBA00022692"/>
    </source>
</evidence>
<evidence type="ECO:0000256" key="3">
    <source>
        <dbReference type="ARBA" id="ARBA00022448"/>
    </source>
</evidence>
<protein>
    <submittedName>
        <fullName evidence="14">Putative ascorbate-specific transmembrane electron transporter1</fullName>
    </submittedName>
</protein>
<dbReference type="OrthoDB" id="907479at2759"/>
<keyword evidence="4" id="KW-0349">Heme</keyword>
<keyword evidence="3" id="KW-0813">Transport</keyword>
<dbReference type="PANTHER" id="PTHR10106:SF22">
    <property type="entry name" value="TRANSMEMBRANE ASCORBATE FERRIREDUCTASE 1"/>
    <property type="match status" value="1"/>
</dbReference>
<dbReference type="GO" id="GO:0046872">
    <property type="term" value="F:metal ion binding"/>
    <property type="evidence" value="ECO:0007669"/>
    <property type="project" value="UniProtKB-KW"/>
</dbReference>
<dbReference type="Pfam" id="PF03188">
    <property type="entry name" value="Cytochrom_B561"/>
    <property type="match status" value="1"/>
</dbReference>
<comment type="subcellular location">
    <subcellularLocation>
        <location evidence="2">Membrane</location>
        <topology evidence="2">Multi-pass membrane protein</topology>
    </subcellularLocation>
</comment>
<name>A0A0K9PM80_ZOSMR</name>
<evidence type="ECO:0000256" key="10">
    <source>
        <dbReference type="ARBA" id="ARBA00023136"/>
    </source>
</evidence>
<keyword evidence="15" id="KW-1185">Reference proteome</keyword>
<keyword evidence="10 12" id="KW-0472">Membrane</keyword>
<dbReference type="GO" id="GO:0016020">
    <property type="term" value="C:membrane"/>
    <property type="evidence" value="ECO:0007669"/>
    <property type="project" value="UniProtKB-SubCell"/>
</dbReference>
<dbReference type="SMART" id="SM00665">
    <property type="entry name" value="B561"/>
    <property type="match status" value="1"/>
</dbReference>
<dbReference type="PANTHER" id="PTHR10106">
    <property type="entry name" value="CYTOCHROME B561-RELATED"/>
    <property type="match status" value="1"/>
</dbReference>
<keyword evidence="8 12" id="KW-1133">Transmembrane helix</keyword>
<dbReference type="AlphaFoldDB" id="A0A0K9PM80"/>
<gene>
    <name evidence="14" type="ORF">ZOSMA_1G00450</name>
</gene>
<feature type="transmembrane region" description="Helical" evidence="12">
    <location>
        <begin position="13"/>
        <end position="34"/>
    </location>
</feature>
<dbReference type="InterPro" id="IPR043205">
    <property type="entry name" value="CYB561/CYBRD1-like"/>
</dbReference>
<evidence type="ECO:0000256" key="2">
    <source>
        <dbReference type="ARBA" id="ARBA00004141"/>
    </source>
</evidence>
<dbReference type="Proteomes" id="UP000036987">
    <property type="component" value="Unassembled WGS sequence"/>
</dbReference>
<keyword evidence="6" id="KW-0479">Metal-binding</keyword>
<reference evidence="15" key="1">
    <citation type="journal article" date="2016" name="Nature">
        <title>The genome of the seagrass Zostera marina reveals angiosperm adaptation to the sea.</title>
        <authorList>
            <person name="Olsen J.L."/>
            <person name="Rouze P."/>
            <person name="Verhelst B."/>
            <person name="Lin Y.-C."/>
            <person name="Bayer T."/>
            <person name="Collen J."/>
            <person name="Dattolo E."/>
            <person name="De Paoli E."/>
            <person name="Dittami S."/>
            <person name="Maumus F."/>
            <person name="Michel G."/>
            <person name="Kersting A."/>
            <person name="Lauritano C."/>
            <person name="Lohaus R."/>
            <person name="Toepel M."/>
            <person name="Tonon T."/>
            <person name="Vanneste K."/>
            <person name="Amirebrahimi M."/>
            <person name="Brakel J."/>
            <person name="Bostroem C."/>
            <person name="Chovatia M."/>
            <person name="Grimwood J."/>
            <person name="Jenkins J.W."/>
            <person name="Jueterbock A."/>
            <person name="Mraz A."/>
            <person name="Stam W.T."/>
            <person name="Tice H."/>
            <person name="Bornberg-Bauer E."/>
            <person name="Green P.J."/>
            <person name="Pearson G.A."/>
            <person name="Procaccini G."/>
            <person name="Duarte C.M."/>
            <person name="Schmutz J."/>
            <person name="Reusch T.B.H."/>
            <person name="Van de Peer Y."/>
        </authorList>
    </citation>
    <scope>NUCLEOTIDE SEQUENCE [LARGE SCALE GENOMIC DNA]</scope>
    <source>
        <strain evidence="15">cv. Finnish</strain>
    </source>
</reference>
<feature type="transmembrane region" description="Helical" evidence="12">
    <location>
        <begin position="112"/>
        <end position="134"/>
    </location>
</feature>
<feature type="domain" description="Cytochrome b561" evidence="13">
    <location>
        <begin position="17"/>
        <end position="209"/>
    </location>
</feature>
<evidence type="ECO:0000256" key="11">
    <source>
        <dbReference type="ARBA" id="ARBA00053762"/>
    </source>
</evidence>
<evidence type="ECO:0000313" key="15">
    <source>
        <dbReference type="Proteomes" id="UP000036987"/>
    </source>
</evidence>
<feature type="transmembrane region" description="Helical" evidence="12">
    <location>
        <begin position="146"/>
        <end position="169"/>
    </location>
</feature>
<evidence type="ECO:0000313" key="14">
    <source>
        <dbReference type="EMBL" id="KMZ70074.1"/>
    </source>
</evidence>
<evidence type="ECO:0000256" key="12">
    <source>
        <dbReference type="SAM" id="Phobius"/>
    </source>
</evidence>
<accession>A0A0K9PM80</accession>
<evidence type="ECO:0000256" key="6">
    <source>
        <dbReference type="ARBA" id="ARBA00022723"/>
    </source>
</evidence>
<comment type="function">
    <text evidence="11">Two-heme-containing cytochrome. Catalyzes ascorbate-dependent trans-membrane electron transfer by utilizing a concerted H(+)/e(-) transfer mechanism.</text>
</comment>
<dbReference type="Gene3D" id="1.20.120.1770">
    <property type="match status" value="1"/>
</dbReference>
<organism evidence="14 15">
    <name type="scientific">Zostera marina</name>
    <name type="common">Eelgrass</name>
    <dbReference type="NCBI Taxonomy" id="29655"/>
    <lineage>
        <taxon>Eukaryota</taxon>
        <taxon>Viridiplantae</taxon>
        <taxon>Streptophyta</taxon>
        <taxon>Embryophyta</taxon>
        <taxon>Tracheophyta</taxon>
        <taxon>Spermatophyta</taxon>
        <taxon>Magnoliopsida</taxon>
        <taxon>Liliopsida</taxon>
        <taxon>Zosteraceae</taxon>
        <taxon>Zostera</taxon>
    </lineage>
</organism>
<dbReference type="FunFam" id="1.20.120.1770:FF:000001">
    <property type="entry name" value="Cytochrome b reductase 1"/>
    <property type="match status" value="1"/>
</dbReference>
<evidence type="ECO:0000259" key="13">
    <source>
        <dbReference type="PROSITE" id="PS50939"/>
    </source>
</evidence>
<evidence type="ECO:0000256" key="8">
    <source>
        <dbReference type="ARBA" id="ARBA00022989"/>
    </source>
</evidence>
<dbReference type="InterPro" id="IPR006593">
    <property type="entry name" value="Cyt_b561/ferric_Rdtase_TM"/>
</dbReference>
<feature type="transmembrane region" description="Helical" evidence="12">
    <location>
        <begin position="55"/>
        <end position="73"/>
    </location>
</feature>
<comment type="cofactor">
    <cofactor evidence="1">
        <name>heme b</name>
        <dbReference type="ChEBI" id="CHEBI:60344"/>
    </cofactor>
</comment>
<dbReference type="PROSITE" id="PS50939">
    <property type="entry name" value="CYTOCHROME_B561"/>
    <property type="match status" value="1"/>
</dbReference>
<keyword evidence="7" id="KW-0249">Electron transport</keyword>
<keyword evidence="9" id="KW-0408">Iron</keyword>
<evidence type="ECO:0000256" key="1">
    <source>
        <dbReference type="ARBA" id="ARBA00001970"/>
    </source>
</evidence>
<dbReference type="STRING" id="29655.A0A0K9PM80"/>
<evidence type="ECO:0000256" key="4">
    <source>
        <dbReference type="ARBA" id="ARBA00022617"/>
    </source>
</evidence>
<comment type="caution">
    <text evidence="14">The sequence shown here is derived from an EMBL/GenBank/DDBJ whole genome shotgun (WGS) entry which is preliminary data.</text>
</comment>
<evidence type="ECO:0000256" key="7">
    <source>
        <dbReference type="ARBA" id="ARBA00022982"/>
    </source>
</evidence>